<feature type="transmembrane region" description="Helical" evidence="1">
    <location>
        <begin position="12"/>
        <end position="29"/>
    </location>
</feature>
<keyword evidence="1" id="KW-0472">Membrane</keyword>
<dbReference type="InterPro" id="IPR009589">
    <property type="entry name" value="PH_YyaB-like"/>
</dbReference>
<accession>A0A5C8GMU6</accession>
<evidence type="ECO:0000313" key="3">
    <source>
        <dbReference type="EMBL" id="TXJ63324.1"/>
    </source>
</evidence>
<name>A0A5C8GMU6_9BACT</name>
<dbReference type="GO" id="GO:0030153">
    <property type="term" value="P:bacteriocin immunity"/>
    <property type="evidence" value="ECO:0007669"/>
    <property type="project" value="InterPro"/>
</dbReference>
<dbReference type="Proteomes" id="UP000321612">
    <property type="component" value="Unassembled WGS sequence"/>
</dbReference>
<dbReference type="EMBL" id="SDIK01000006">
    <property type="protein sequence ID" value="TXJ63324.1"/>
    <property type="molecule type" value="Genomic_DNA"/>
</dbReference>
<comment type="caution">
    <text evidence="3">The sequence shown here is derived from an EMBL/GenBank/DDBJ whole genome shotgun (WGS) entry which is preliminary data.</text>
</comment>
<keyword evidence="4" id="KW-1185">Reference proteome</keyword>
<evidence type="ECO:0000256" key="1">
    <source>
        <dbReference type="SAM" id="Phobius"/>
    </source>
</evidence>
<dbReference type="Pfam" id="PF06713">
    <property type="entry name" value="bPH_4"/>
    <property type="match status" value="1"/>
</dbReference>
<evidence type="ECO:0000313" key="4">
    <source>
        <dbReference type="Proteomes" id="UP000321612"/>
    </source>
</evidence>
<dbReference type="OrthoDB" id="1081386at2"/>
<dbReference type="AlphaFoldDB" id="A0A5C8GMU6"/>
<proteinExistence type="predicted"/>
<dbReference type="RefSeq" id="WP_147785313.1">
    <property type="nucleotide sequence ID" value="NZ_SDIK01000006.1"/>
</dbReference>
<evidence type="ECO:0000259" key="2">
    <source>
        <dbReference type="Pfam" id="PF06713"/>
    </source>
</evidence>
<sequence>MNRTFEHRIMLQEWLAIVLFAGASLYCLLHRESFLLVGMGICFGIATFVSIFRVIGTAYTITTDGKLIIDHGRFHRKKTIPLDRIERLEELPLAFSLGSYVLLHLKSGKVISLQPYNREGFIAEIEKRI</sequence>
<feature type="transmembrane region" description="Helical" evidence="1">
    <location>
        <begin position="35"/>
        <end position="56"/>
    </location>
</feature>
<organism evidence="3 4">
    <name type="scientific">Prevotella brunnea</name>
    <dbReference type="NCBI Taxonomy" id="2508867"/>
    <lineage>
        <taxon>Bacteria</taxon>
        <taxon>Pseudomonadati</taxon>
        <taxon>Bacteroidota</taxon>
        <taxon>Bacteroidia</taxon>
        <taxon>Bacteroidales</taxon>
        <taxon>Prevotellaceae</taxon>
        <taxon>Prevotella</taxon>
    </lineage>
</organism>
<keyword evidence="1" id="KW-0812">Transmembrane</keyword>
<keyword evidence="1" id="KW-1133">Transmembrane helix</keyword>
<protein>
    <recommendedName>
        <fullName evidence="2">Uncharacterized protein YyaB-like PH domain-containing protein</fullName>
    </recommendedName>
</protein>
<gene>
    <name evidence="3" type="ORF">ETF27_00620</name>
</gene>
<reference evidence="4" key="1">
    <citation type="submission" date="2019-05" db="EMBL/GenBank/DDBJ databases">
        <title>Prevotella brunnea sp. nov., isolated from a wound of a patient.</title>
        <authorList>
            <person name="Buhl M."/>
        </authorList>
    </citation>
    <scope>NUCLEOTIDE SEQUENCE [LARGE SCALE GENOMIC DNA]</scope>
    <source>
        <strain evidence="4">A2672</strain>
    </source>
</reference>
<feature type="domain" description="Uncharacterized protein YyaB-like PH" evidence="2">
    <location>
        <begin position="57"/>
        <end position="128"/>
    </location>
</feature>